<name>A0A3N8PDK7_9BURK</name>
<dbReference type="RefSeq" id="WP_124583509.1">
    <property type="nucleotide sequence ID" value="NZ_QTQV01000021.1"/>
</dbReference>
<organism evidence="1 2">
    <name type="scientific">Burkholderia contaminans</name>
    <dbReference type="NCBI Taxonomy" id="488447"/>
    <lineage>
        <taxon>Bacteria</taxon>
        <taxon>Pseudomonadati</taxon>
        <taxon>Pseudomonadota</taxon>
        <taxon>Betaproteobacteria</taxon>
        <taxon>Burkholderiales</taxon>
        <taxon>Burkholderiaceae</taxon>
        <taxon>Burkholderia</taxon>
        <taxon>Burkholderia cepacia complex</taxon>
    </lineage>
</organism>
<gene>
    <name evidence="1" type="ORF">DF051_29465</name>
</gene>
<evidence type="ECO:0000313" key="1">
    <source>
        <dbReference type="EMBL" id="RQT09814.1"/>
    </source>
</evidence>
<proteinExistence type="predicted"/>
<dbReference type="EMBL" id="QTQV01000021">
    <property type="protein sequence ID" value="RQT09814.1"/>
    <property type="molecule type" value="Genomic_DNA"/>
</dbReference>
<comment type="caution">
    <text evidence="1">The sequence shown here is derived from an EMBL/GenBank/DDBJ whole genome shotgun (WGS) entry which is preliminary data.</text>
</comment>
<evidence type="ECO:0000313" key="2">
    <source>
        <dbReference type="Proteomes" id="UP000277921"/>
    </source>
</evidence>
<dbReference type="AlphaFoldDB" id="A0A3N8PDK7"/>
<reference evidence="1 2" key="1">
    <citation type="submission" date="2018-08" db="EMBL/GenBank/DDBJ databases">
        <title>Comparative analysis of Burkholderia isolates from Puerto Rico.</title>
        <authorList>
            <person name="Hall C."/>
            <person name="Sahl J."/>
            <person name="Wagner D."/>
        </authorList>
    </citation>
    <scope>NUCLEOTIDE SEQUENCE [LARGE SCALE GENOMIC DNA]</scope>
    <source>
        <strain evidence="1 2">Bp9025</strain>
    </source>
</reference>
<dbReference type="InterPro" id="IPR006441">
    <property type="entry name" value="Phage_P2_GpN"/>
</dbReference>
<protein>
    <submittedName>
        <fullName evidence="1">Phage major capsid protein, P2 family</fullName>
    </submittedName>
</protein>
<dbReference type="Proteomes" id="UP000277921">
    <property type="component" value="Unassembled WGS sequence"/>
</dbReference>
<dbReference type="NCBIfam" id="TIGR01551">
    <property type="entry name" value="major_capsid_P2"/>
    <property type="match status" value="1"/>
</dbReference>
<dbReference type="Pfam" id="PF05125">
    <property type="entry name" value="Phage_cap_P2"/>
    <property type="match status" value="1"/>
</dbReference>
<accession>A0A3N8PDK7</accession>
<sequence length="350" mass="38753">MLENTQRAVDRYTENIARLNGVSDVSKKFSVVPSVQQKVEKRIQESAALLKRINVQGVTAQEGEKLGLLVGAPIASTTDTKVKERETVDLTDLDPNRYFCSQTNFDTHLRYNKLDAWATTPNFQTMVRDANAQQQALDRIRVGFNGISRANTSDRTKNPNLEDVNKGWLQKYREQAPSRVVGEGKAKGKIMIGGAGADYANIDALVYEAINSLIEPWYADNPDLVVLCGRDTMLDKYFPIVNRDNPPTESIAASLIISQKRMGNVSAMQVPFMPRGKMLVTMLSNLSIYWEISGRRRAIIDNPKRDQLEFFESSNEAYVIEDFGAGCLLENIVFAGAPGADDPAAPGAGQ</sequence>